<comment type="catalytic activity">
    <reaction evidence="7">
        <text>3-iodothyronamine + iodide + A + H(+) = 3,3'-diiodothyronamine + AH2</text>
        <dbReference type="Rhea" id="RHEA:83827"/>
        <dbReference type="ChEBI" id="CHEBI:13193"/>
        <dbReference type="ChEBI" id="CHEBI:15378"/>
        <dbReference type="ChEBI" id="CHEBI:16382"/>
        <dbReference type="ChEBI" id="CHEBI:17499"/>
        <dbReference type="ChEBI" id="CHEBI:231647"/>
        <dbReference type="ChEBI" id="CHEBI:233341"/>
    </reaction>
    <physiologicalReaction direction="right-to-left" evidence="7">
        <dbReference type="Rhea" id="RHEA:83829"/>
    </physiologicalReaction>
</comment>
<evidence type="ECO:0000256" key="1">
    <source>
        <dbReference type="ARBA" id="ARBA00093186"/>
    </source>
</evidence>
<protein>
    <recommendedName>
        <fullName evidence="8">Iodothyronine deiodinase</fullName>
    </recommendedName>
</protein>
<evidence type="ECO:0000256" key="3">
    <source>
        <dbReference type="ARBA" id="ARBA00093206"/>
    </source>
</evidence>
<comment type="catalytic activity">
    <reaction evidence="6">
        <text>3,3'-diiodothyronamine + iodide + A + H(+) = 3,3',5'-triiodothyronamine + AH2</text>
        <dbReference type="Rhea" id="RHEA:83795"/>
        <dbReference type="ChEBI" id="CHEBI:13193"/>
        <dbReference type="ChEBI" id="CHEBI:15378"/>
        <dbReference type="ChEBI" id="CHEBI:16382"/>
        <dbReference type="ChEBI" id="CHEBI:17499"/>
        <dbReference type="ChEBI" id="CHEBI:233341"/>
        <dbReference type="ChEBI" id="CHEBI:233343"/>
    </reaction>
    <physiologicalReaction direction="right-to-left" evidence="6">
        <dbReference type="Rhea" id="RHEA:83797"/>
    </physiologicalReaction>
</comment>
<gene>
    <name evidence="9" type="ORF">RIMI_LOCUS11618194</name>
</gene>
<name>A0ABN9LPF3_9NEOB</name>
<comment type="similarity">
    <text evidence="8">Belongs to the iodothyronine deiodinase family.</text>
</comment>
<keyword evidence="8" id="KW-0893">Thyroid hormones biosynthesis</keyword>
<comment type="catalytic activity">
    <reaction evidence="2">
        <text>3,3',5'-triiodo-L-thyronine sulfate + iodide + A + H(+) = L-thyroxine sulfate + AH2</text>
        <dbReference type="Rhea" id="RHEA:83835"/>
        <dbReference type="ChEBI" id="CHEBI:13193"/>
        <dbReference type="ChEBI" id="CHEBI:15378"/>
        <dbReference type="ChEBI" id="CHEBI:16382"/>
        <dbReference type="ChEBI" id="CHEBI:17499"/>
        <dbReference type="ChEBI" id="CHEBI:176512"/>
        <dbReference type="ChEBI" id="CHEBI:176513"/>
    </reaction>
    <physiologicalReaction direction="right-to-left" evidence="2">
        <dbReference type="Rhea" id="RHEA:83837"/>
    </physiologicalReaction>
</comment>
<evidence type="ECO:0000256" key="5">
    <source>
        <dbReference type="ARBA" id="ARBA00093219"/>
    </source>
</evidence>
<dbReference type="Pfam" id="PF00837">
    <property type="entry name" value="T4_deiodinase"/>
    <property type="match status" value="1"/>
</dbReference>
<evidence type="ECO:0000313" key="9">
    <source>
        <dbReference type="EMBL" id="CAJ0947212.1"/>
    </source>
</evidence>
<dbReference type="EMBL" id="CAUEEQ010026522">
    <property type="protein sequence ID" value="CAJ0947212.1"/>
    <property type="molecule type" value="Genomic_DNA"/>
</dbReference>
<evidence type="ECO:0000256" key="7">
    <source>
        <dbReference type="ARBA" id="ARBA00093242"/>
    </source>
</evidence>
<dbReference type="Proteomes" id="UP001176940">
    <property type="component" value="Unassembled WGS sequence"/>
</dbReference>
<evidence type="ECO:0000313" key="10">
    <source>
        <dbReference type="Proteomes" id="UP001176940"/>
    </source>
</evidence>
<dbReference type="PANTHER" id="PTHR11781:SF22">
    <property type="entry name" value="TYPE I IODOTHYRONINE DEIODINASE"/>
    <property type="match status" value="1"/>
</dbReference>
<comment type="caution">
    <text evidence="9">The sequence shown here is derived from an EMBL/GenBank/DDBJ whole genome shotgun (WGS) entry which is preliminary data.</text>
</comment>
<dbReference type="PANTHER" id="PTHR11781">
    <property type="entry name" value="IODOTHYRONINE DEIODINASE"/>
    <property type="match status" value="1"/>
</dbReference>
<sequence length="248" mass="28021">MFTLVTILKVKKQTLHTYLQPSVLQRCALLSSCTGCERRSAGKQSGDVIALLSGCPALTARPEKQSAEDRQRKLPDVYPGYRGPRDRWSLESGLCDSSPATKQRRCSDPDHCRAASWDRTALTLNCSHQSDALTSLIANPVEYWLQYRCMCECLRFIPFLDGWAFKNNILIKKHQNIQDRLAAAKRLLEELPSCPVVLDTMQNLCSAKYAALPERLYILQKGKVIYKGNPGPYGYKPEEVRSVLEKIK</sequence>
<comment type="catalytic activity">
    <reaction evidence="3">
        <text>3,3'-diiodo-L-thyronine sulfate + iodide + A + H(+) = 3,3',5-triiodo-L-thyronine sulfate + AH2</text>
        <dbReference type="Rhea" id="RHEA:83751"/>
        <dbReference type="ChEBI" id="CHEBI:13193"/>
        <dbReference type="ChEBI" id="CHEBI:15378"/>
        <dbReference type="ChEBI" id="CHEBI:16382"/>
        <dbReference type="ChEBI" id="CHEBI:17499"/>
        <dbReference type="ChEBI" id="CHEBI:176511"/>
        <dbReference type="ChEBI" id="CHEBI:176515"/>
    </reaction>
    <physiologicalReaction direction="right-to-left" evidence="3">
        <dbReference type="Rhea" id="RHEA:83753"/>
    </physiologicalReaction>
</comment>
<evidence type="ECO:0000256" key="6">
    <source>
        <dbReference type="ARBA" id="ARBA00093236"/>
    </source>
</evidence>
<comment type="catalytic activity">
    <reaction evidence="1">
        <text>3-iodo-L-thyronine + iodide + A + H(+) = 3,3'-diiodo-L-thyronine + AH2</text>
        <dbReference type="Rhea" id="RHEA:83783"/>
        <dbReference type="ChEBI" id="CHEBI:13193"/>
        <dbReference type="ChEBI" id="CHEBI:15378"/>
        <dbReference type="ChEBI" id="CHEBI:16382"/>
        <dbReference type="ChEBI" id="CHEBI:17499"/>
        <dbReference type="ChEBI" id="CHEBI:176514"/>
        <dbReference type="ChEBI" id="CHEBI:232627"/>
    </reaction>
    <physiologicalReaction direction="right-to-left" evidence="1">
        <dbReference type="Rhea" id="RHEA:83785"/>
    </physiologicalReaction>
</comment>
<comment type="catalytic activity">
    <reaction evidence="5">
        <text>3,3'-diiodo-L-thyronine sulfate + iodide + A + H(+) = 3,3',5'-triiodo-L-thyronine sulfate + AH2</text>
        <dbReference type="Rhea" id="RHEA:83831"/>
        <dbReference type="ChEBI" id="CHEBI:13193"/>
        <dbReference type="ChEBI" id="CHEBI:15378"/>
        <dbReference type="ChEBI" id="CHEBI:16382"/>
        <dbReference type="ChEBI" id="CHEBI:17499"/>
        <dbReference type="ChEBI" id="CHEBI:176513"/>
        <dbReference type="ChEBI" id="CHEBI:176515"/>
    </reaction>
    <physiologicalReaction direction="right-to-left" evidence="5">
        <dbReference type="Rhea" id="RHEA:83833"/>
    </physiologicalReaction>
</comment>
<accession>A0ABN9LPF3</accession>
<keyword evidence="10" id="KW-1185">Reference proteome</keyword>
<comment type="catalytic activity">
    <reaction evidence="4">
        <text>3'-iodothyronamine + iodide + A + H(+) = 3',5'-diiodothyronamine + AH2</text>
        <dbReference type="Rhea" id="RHEA:83803"/>
        <dbReference type="ChEBI" id="CHEBI:13193"/>
        <dbReference type="ChEBI" id="CHEBI:15378"/>
        <dbReference type="ChEBI" id="CHEBI:16382"/>
        <dbReference type="ChEBI" id="CHEBI:17499"/>
        <dbReference type="ChEBI" id="CHEBI:233339"/>
        <dbReference type="ChEBI" id="CHEBI:233342"/>
    </reaction>
    <physiologicalReaction direction="right-to-left" evidence="4">
        <dbReference type="Rhea" id="RHEA:83805"/>
    </physiologicalReaction>
</comment>
<keyword evidence="8" id="KW-0712">Selenocysteine</keyword>
<organism evidence="9 10">
    <name type="scientific">Ranitomeya imitator</name>
    <name type="common">mimic poison frog</name>
    <dbReference type="NCBI Taxonomy" id="111125"/>
    <lineage>
        <taxon>Eukaryota</taxon>
        <taxon>Metazoa</taxon>
        <taxon>Chordata</taxon>
        <taxon>Craniata</taxon>
        <taxon>Vertebrata</taxon>
        <taxon>Euteleostomi</taxon>
        <taxon>Amphibia</taxon>
        <taxon>Batrachia</taxon>
        <taxon>Anura</taxon>
        <taxon>Neobatrachia</taxon>
        <taxon>Hyloidea</taxon>
        <taxon>Dendrobatidae</taxon>
        <taxon>Dendrobatinae</taxon>
        <taxon>Ranitomeya</taxon>
    </lineage>
</organism>
<reference evidence="9" key="1">
    <citation type="submission" date="2023-07" db="EMBL/GenBank/DDBJ databases">
        <authorList>
            <person name="Stuckert A."/>
        </authorList>
    </citation>
    <scope>NUCLEOTIDE SEQUENCE</scope>
</reference>
<evidence type="ECO:0000256" key="2">
    <source>
        <dbReference type="ARBA" id="ARBA00093202"/>
    </source>
</evidence>
<evidence type="ECO:0000256" key="8">
    <source>
        <dbReference type="RuleBase" id="RU000676"/>
    </source>
</evidence>
<comment type="function">
    <text evidence="8">Responsible for the deiodination of T4 (3,5,3',5'-tetraiodothyronine).</text>
</comment>
<keyword evidence="8" id="KW-0560">Oxidoreductase</keyword>
<dbReference type="InterPro" id="IPR000643">
    <property type="entry name" value="Iodothyronine_deiodinase"/>
</dbReference>
<proteinExistence type="inferred from homology"/>
<dbReference type="Gene3D" id="3.40.30.10">
    <property type="entry name" value="Glutaredoxin"/>
    <property type="match status" value="1"/>
</dbReference>
<evidence type="ECO:0000256" key="4">
    <source>
        <dbReference type="ARBA" id="ARBA00093210"/>
    </source>
</evidence>